<feature type="transmembrane region" description="Helical" evidence="1">
    <location>
        <begin position="31"/>
        <end position="48"/>
    </location>
</feature>
<proteinExistence type="predicted"/>
<sequence>MTSNRRAWLLFTGWLLTGACYLLALLTMLSVGIFILPIAVAGTVALATRRDTRRSLPGLLSGVSLPLFLLAYLNRHGPGTYCTTSAGGSSCTDGLLNPWLLLAVGLLVLSAGPALFLRMRRQPVNSATPSLSE</sequence>
<keyword evidence="1" id="KW-1133">Transmembrane helix</keyword>
<keyword evidence="1" id="KW-0472">Membrane</keyword>
<protein>
    <recommendedName>
        <fullName evidence="4">Integral membrane protein</fullName>
    </recommendedName>
</protein>
<dbReference type="RefSeq" id="WP_350791383.1">
    <property type="nucleotide sequence ID" value="NZ_JBEPEK010000742.1"/>
</dbReference>
<accession>A0ABV1XDY2</accession>
<reference evidence="2 3" key="1">
    <citation type="submission" date="2024-06" db="EMBL/GenBank/DDBJ databases">
        <title>The Natural Products Discovery Center: Release of the First 8490 Sequenced Strains for Exploring Actinobacteria Biosynthetic Diversity.</title>
        <authorList>
            <person name="Kalkreuter E."/>
            <person name="Kautsar S.A."/>
            <person name="Yang D."/>
            <person name="Bader C.D."/>
            <person name="Teijaro C.N."/>
            <person name="Fluegel L."/>
            <person name="Davis C.M."/>
            <person name="Simpson J.R."/>
            <person name="Lauterbach L."/>
            <person name="Steele A.D."/>
            <person name="Gui C."/>
            <person name="Meng S."/>
            <person name="Li G."/>
            <person name="Viehrig K."/>
            <person name="Ye F."/>
            <person name="Su P."/>
            <person name="Kiefer A.F."/>
            <person name="Nichols A."/>
            <person name="Cepeda A.J."/>
            <person name="Yan W."/>
            <person name="Fan B."/>
            <person name="Jiang Y."/>
            <person name="Adhikari A."/>
            <person name="Zheng C.-J."/>
            <person name="Schuster L."/>
            <person name="Cowan T.M."/>
            <person name="Smanski M.J."/>
            <person name="Chevrette M.G."/>
            <person name="De Carvalho L.P.S."/>
            <person name="Shen B."/>
        </authorList>
    </citation>
    <scope>NUCLEOTIDE SEQUENCE [LARGE SCALE GENOMIC DNA]</scope>
    <source>
        <strain evidence="2 3">NPDC000234</strain>
    </source>
</reference>
<feature type="transmembrane region" description="Helical" evidence="1">
    <location>
        <begin position="99"/>
        <end position="117"/>
    </location>
</feature>
<comment type="caution">
    <text evidence="2">The sequence shown here is derived from an EMBL/GenBank/DDBJ whole genome shotgun (WGS) entry which is preliminary data.</text>
</comment>
<name>A0ABV1XDY2_9ACTN</name>
<evidence type="ECO:0000313" key="3">
    <source>
        <dbReference type="Proteomes" id="UP001474181"/>
    </source>
</evidence>
<evidence type="ECO:0000256" key="1">
    <source>
        <dbReference type="SAM" id="Phobius"/>
    </source>
</evidence>
<keyword evidence="3" id="KW-1185">Reference proteome</keyword>
<dbReference type="Proteomes" id="UP001474181">
    <property type="component" value="Unassembled WGS sequence"/>
</dbReference>
<feature type="transmembrane region" description="Helical" evidence="1">
    <location>
        <begin position="7"/>
        <end position="25"/>
    </location>
</feature>
<evidence type="ECO:0000313" key="2">
    <source>
        <dbReference type="EMBL" id="MER7187162.1"/>
    </source>
</evidence>
<dbReference type="EMBL" id="JBEPEK010000742">
    <property type="protein sequence ID" value="MER7187162.1"/>
    <property type="molecule type" value="Genomic_DNA"/>
</dbReference>
<gene>
    <name evidence="2" type="ORF">ABT404_48210</name>
</gene>
<feature type="transmembrane region" description="Helical" evidence="1">
    <location>
        <begin position="55"/>
        <end position="73"/>
    </location>
</feature>
<evidence type="ECO:0008006" key="4">
    <source>
        <dbReference type="Google" id="ProtNLM"/>
    </source>
</evidence>
<dbReference type="PROSITE" id="PS51257">
    <property type="entry name" value="PROKAR_LIPOPROTEIN"/>
    <property type="match status" value="1"/>
</dbReference>
<keyword evidence="1" id="KW-0812">Transmembrane</keyword>
<organism evidence="2 3">
    <name type="scientific">Streptomyces hyaluromycini</name>
    <dbReference type="NCBI Taxonomy" id="1377993"/>
    <lineage>
        <taxon>Bacteria</taxon>
        <taxon>Bacillati</taxon>
        <taxon>Actinomycetota</taxon>
        <taxon>Actinomycetes</taxon>
        <taxon>Kitasatosporales</taxon>
        <taxon>Streptomycetaceae</taxon>
        <taxon>Streptomyces</taxon>
    </lineage>
</organism>